<gene>
    <name evidence="6" type="ORF">P2L57_04715</name>
</gene>
<dbReference type="CDD" id="cd00383">
    <property type="entry name" value="trans_reg_C"/>
    <property type="match status" value="1"/>
</dbReference>
<dbReference type="InterPro" id="IPR001789">
    <property type="entry name" value="Sig_transdc_resp-reg_receiver"/>
</dbReference>
<dbReference type="InterPro" id="IPR016032">
    <property type="entry name" value="Sig_transdc_resp-reg_C-effctor"/>
</dbReference>
<dbReference type="SMART" id="SM00448">
    <property type="entry name" value="REC"/>
    <property type="match status" value="1"/>
</dbReference>
<dbReference type="PANTHER" id="PTHR48111">
    <property type="entry name" value="REGULATOR OF RPOS"/>
    <property type="match status" value="1"/>
</dbReference>
<dbReference type="SUPFAM" id="SSF52172">
    <property type="entry name" value="CheY-like"/>
    <property type="match status" value="1"/>
</dbReference>
<dbReference type="PANTHER" id="PTHR48111:SF50">
    <property type="entry name" value="KDP OPERON TRANSCRIPTIONAL REGULATORY PROTEIN KDPE"/>
    <property type="match status" value="1"/>
</dbReference>
<keyword evidence="7" id="KW-1185">Reference proteome</keyword>
<evidence type="ECO:0000259" key="4">
    <source>
        <dbReference type="PROSITE" id="PS50110"/>
    </source>
</evidence>
<dbReference type="Gene3D" id="3.40.50.2300">
    <property type="match status" value="1"/>
</dbReference>
<dbReference type="InterPro" id="IPR001867">
    <property type="entry name" value="OmpR/PhoB-type_DNA-bd"/>
</dbReference>
<evidence type="ECO:0000313" key="7">
    <source>
        <dbReference type="Proteomes" id="UP001220022"/>
    </source>
</evidence>
<accession>A0ABT5YTW8</accession>
<keyword evidence="1 3" id="KW-0238">DNA-binding</keyword>
<feature type="domain" description="OmpR/PhoB-type" evidence="5">
    <location>
        <begin position="124"/>
        <end position="226"/>
    </location>
</feature>
<proteinExistence type="predicted"/>
<reference evidence="6 7" key="1">
    <citation type="submission" date="2023-03" db="EMBL/GenBank/DDBJ databases">
        <title>Draft genome sequence of type strain Streptomyces ferralitis JCM 14344.</title>
        <authorList>
            <person name="Klaysubun C."/>
            <person name="Duangmal K."/>
        </authorList>
    </citation>
    <scope>NUCLEOTIDE SEQUENCE [LARGE SCALE GENOMIC DNA]</scope>
    <source>
        <strain evidence="6 7">JCM 14344</strain>
    </source>
</reference>
<dbReference type="SMART" id="SM00862">
    <property type="entry name" value="Trans_reg_C"/>
    <property type="match status" value="1"/>
</dbReference>
<organism evidence="6 7">
    <name type="scientific">Streptantibioticus ferralitis</name>
    <dbReference type="NCBI Taxonomy" id="236510"/>
    <lineage>
        <taxon>Bacteria</taxon>
        <taxon>Bacillati</taxon>
        <taxon>Actinomycetota</taxon>
        <taxon>Actinomycetes</taxon>
        <taxon>Kitasatosporales</taxon>
        <taxon>Streptomycetaceae</taxon>
        <taxon>Streptantibioticus</taxon>
    </lineage>
</organism>
<dbReference type="Proteomes" id="UP001220022">
    <property type="component" value="Unassembled WGS sequence"/>
</dbReference>
<dbReference type="SUPFAM" id="SSF46894">
    <property type="entry name" value="C-terminal effector domain of the bipartite response regulators"/>
    <property type="match status" value="1"/>
</dbReference>
<dbReference type="PROSITE" id="PS50110">
    <property type="entry name" value="RESPONSE_REGULATORY"/>
    <property type="match status" value="1"/>
</dbReference>
<protein>
    <submittedName>
        <fullName evidence="6">Response regulator transcription factor</fullName>
    </submittedName>
</protein>
<dbReference type="InterPro" id="IPR039420">
    <property type="entry name" value="WalR-like"/>
</dbReference>
<comment type="caution">
    <text evidence="2">Lacks conserved residue(s) required for the propagation of feature annotation.</text>
</comment>
<sequence length="231" mass="25639">MRRLLVVDGEPQMLRALDVNLTARQYAVATAHDGTSALWLASRTPPDAVIVSLELPDIEGVDVITGLRAGTPMPIIALSERTDPAHMVEALDAGADDCLTKPISMDELAARLRAVFRRSDQYQPRTADVGDYTVDLSGYTVVPRSGHGAPVHLTPTEWRLLVTLLRHPDRLVTGHQLLRDIWGPDHDQNTNYLRIHMSALRHKLEPDPSHPRYLITEPGLGYRFQPEGRAA</sequence>
<dbReference type="InterPro" id="IPR036388">
    <property type="entry name" value="WH-like_DNA-bd_sf"/>
</dbReference>
<dbReference type="RefSeq" id="WP_275808628.1">
    <property type="nucleotide sequence ID" value="NZ_BAAANM010000012.1"/>
</dbReference>
<name>A0ABT5YTW8_9ACTN</name>
<feature type="DNA-binding region" description="OmpR/PhoB-type" evidence="3">
    <location>
        <begin position="124"/>
        <end position="226"/>
    </location>
</feature>
<evidence type="ECO:0000256" key="2">
    <source>
        <dbReference type="PROSITE-ProRule" id="PRU00169"/>
    </source>
</evidence>
<dbReference type="PROSITE" id="PS51755">
    <property type="entry name" value="OMPR_PHOB"/>
    <property type="match status" value="1"/>
</dbReference>
<dbReference type="Pfam" id="PF00072">
    <property type="entry name" value="Response_reg"/>
    <property type="match status" value="1"/>
</dbReference>
<dbReference type="Pfam" id="PF00486">
    <property type="entry name" value="Trans_reg_C"/>
    <property type="match status" value="1"/>
</dbReference>
<evidence type="ECO:0000259" key="5">
    <source>
        <dbReference type="PROSITE" id="PS51755"/>
    </source>
</evidence>
<dbReference type="Gene3D" id="1.10.10.10">
    <property type="entry name" value="Winged helix-like DNA-binding domain superfamily/Winged helix DNA-binding domain"/>
    <property type="match status" value="1"/>
</dbReference>
<feature type="domain" description="Response regulatory" evidence="4">
    <location>
        <begin position="3"/>
        <end position="116"/>
    </location>
</feature>
<comment type="caution">
    <text evidence="6">The sequence shown here is derived from an EMBL/GenBank/DDBJ whole genome shotgun (WGS) entry which is preliminary data.</text>
</comment>
<evidence type="ECO:0000313" key="6">
    <source>
        <dbReference type="EMBL" id="MDF2255056.1"/>
    </source>
</evidence>
<evidence type="ECO:0000256" key="3">
    <source>
        <dbReference type="PROSITE-ProRule" id="PRU01091"/>
    </source>
</evidence>
<dbReference type="EMBL" id="JARHTQ010000002">
    <property type="protein sequence ID" value="MDF2255056.1"/>
    <property type="molecule type" value="Genomic_DNA"/>
</dbReference>
<evidence type="ECO:0000256" key="1">
    <source>
        <dbReference type="ARBA" id="ARBA00023125"/>
    </source>
</evidence>
<dbReference type="InterPro" id="IPR011006">
    <property type="entry name" value="CheY-like_superfamily"/>
</dbReference>